<proteinExistence type="predicted"/>
<evidence type="ECO:0000313" key="1">
    <source>
        <dbReference type="EMBL" id="MDA7027417.1"/>
    </source>
</evidence>
<protein>
    <submittedName>
        <fullName evidence="1">HNH endonuclease</fullName>
    </submittedName>
</protein>
<dbReference type="Pfam" id="PF12639">
    <property type="entry name" value="Colicin-DNase"/>
    <property type="match status" value="1"/>
</dbReference>
<keyword evidence="1" id="KW-0540">Nuclease</keyword>
<dbReference type="GO" id="GO:0004519">
    <property type="term" value="F:endonuclease activity"/>
    <property type="evidence" value="ECO:0007669"/>
    <property type="project" value="UniProtKB-KW"/>
</dbReference>
<dbReference type="RefSeq" id="WP_271341257.1">
    <property type="nucleotide sequence ID" value="NZ_JAQKAB010000008.1"/>
</dbReference>
<keyword evidence="1" id="KW-0255">Endonuclease</keyword>
<keyword evidence="1" id="KW-0378">Hydrolase</keyword>
<accession>A0ABT4X5N9</accession>
<dbReference type="EMBL" id="JAQKAB010000008">
    <property type="protein sequence ID" value="MDA7027417.1"/>
    <property type="molecule type" value="Genomic_DNA"/>
</dbReference>
<dbReference type="Proteomes" id="UP001211894">
    <property type="component" value="Unassembled WGS sequence"/>
</dbReference>
<comment type="caution">
    <text evidence="1">The sequence shown here is derived from an EMBL/GenBank/DDBJ whole genome shotgun (WGS) entry which is preliminary data.</text>
</comment>
<evidence type="ECO:0000313" key="2">
    <source>
        <dbReference type="Proteomes" id="UP001211894"/>
    </source>
</evidence>
<keyword evidence="2" id="KW-1185">Reference proteome</keyword>
<name>A0ABT4X5N9_9BACI</name>
<reference evidence="1 2" key="1">
    <citation type="submission" date="2023-01" db="EMBL/GenBank/DDBJ databases">
        <title>Bacillus changyiensis sp. nov., isolated from a coastal deposit.</title>
        <authorList>
            <person name="Xiao G."/>
            <person name="Lai Q."/>
            <person name="Hu Z."/>
            <person name="Shao Z."/>
        </authorList>
    </citation>
    <scope>NUCLEOTIDE SEQUENCE [LARGE SCALE GENOMIC DNA]</scope>
    <source>
        <strain evidence="1 2">CLL-7-23</strain>
    </source>
</reference>
<sequence length="353" mass="39441">MTEIGAYGLAASNGFSEALTGKDMFGQKVSKEKQAQGFIDATLNMVGAKAAAGTRAVSGTTRAAARARNVAKPSQRMTHLIKAATKKYPLAKSPIDVIMKQTKKMLKHVGRIKVPVKPRLHVHQPVAATGHHIGIPSIHMHVEKKTLGEIGHGVVKFARGSGSAKLNKALKEEFDKAVDKAMEDAIKKQPPYNRKPIQPRKYKDKKINKDGSKTYTIEKHGKEFVVTYDRDGHPIFTSEHQTSLPESKYLAGDKEQFKHLSKELYEKAMNNQKIKSRFTDDELEILRNGETPKRFVWHHHQEPGKMQLVNSEIHDAAKHTGGRAYWGGGTNGRKGKIKSAIKKQVEERFSWEE</sequence>
<organism evidence="1 2">
    <name type="scientific">Bacillus changyiensis</name>
    <dbReference type="NCBI Taxonomy" id="3004103"/>
    <lineage>
        <taxon>Bacteria</taxon>
        <taxon>Bacillati</taxon>
        <taxon>Bacillota</taxon>
        <taxon>Bacilli</taxon>
        <taxon>Bacillales</taxon>
        <taxon>Bacillaceae</taxon>
        <taxon>Bacillus</taxon>
    </lineage>
</organism>
<gene>
    <name evidence="1" type="ORF">PJ311_12555</name>
</gene>